<evidence type="ECO:0000256" key="2">
    <source>
        <dbReference type="ARBA" id="ARBA00022679"/>
    </source>
</evidence>
<dbReference type="GO" id="GO:0032259">
    <property type="term" value="P:methylation"/>
    <property type="evidence" value="ECO:0007669"/>
    <property type="project" value="UniProtKB-KW"/>
</dbReference>
<feature type="active site" description="Proton acceptor" evidence="6">
    <location>
        <position position="253"/>
    </location>
</feature>
<keyword evidence="2 9" id="KW-0808">Transferase</keyword>
<dbReference type="GO" id="GO:0033800">
    <property type="term" value="F:isoflavone 7-O-methyltransferase activity"/>
    <property type="evidence" value="ECO:0007669"/>
    <property type="project" value="UniProtKB-EC"/>
</dbReference>
<dbReference type="GO" id="GO:0046983">
    <property type="term" value="F:protein dimerization activity"/>
    <property type="evidence" value="ECO:0007669"/>
    <property type="project" value="InterPro"/>
</dbReference>
<organism evidence="9 10">
    <name type="scientific">Senna tora</name>
    <dbReference type="NCBI Taxonomy" id="362788"/>
    <lineage>
        <taxon>Eukaryota</taxon>
        <taxon>Viridiplantae</taxon>
        <taxon>Streptophyta</taxon>
        <taxon>Embryophyta</taxon>
        <taxon>Tracheophyta</taxon>
        <taxon>Spermatophyta</taxon>
        <taxon>Magnoliopsida</taxon>
        <taxon>eudicotyledons</taxon>
        <taxon>Gunneridae</taxon>
        <taxon>Pentapetalae</taxon>
        <taxon>rosids</taxon>
        <taxon>fabids</taxon>
        <taxon>Fabales</taxon>
        <taxon>Fabaceae</taxon>
        <taxon>Caesalpinioideae</taxon>
        <taxon>Cassia clade</taxon>
        <taxon>Senna</taxon>
    </lineage>
</organism>
<evidence type="ECO:0000256" key="3">
    <source>
        <dbReference type="ARBA" id="ARBA00022691"/>
    </source>
</evidence>
<comment type="caution">
    <text evidence="9">The sequence shown here is derived from an EMBL/GenBank/DDBJ whole genome shotgun (WGS) entry which is preliminary data.</text>
</comment>
<dbReference type="AlphaFoldDB" id="A0A834T4D1"/>
<dbReference type="Pfam" id="PF08100">
    <property type="entry name" value="Dimerisation"/>
    <property type="match status" value="1"/>
</dbReference>
<evidence type="ECO:0000313" key="9">
    <source>
        <dbReference type="EMBL" id="KAF7815499.1"/>
    </source>
</evidence>
<evidence type="ECO:0000259" key="7">
    <source>
        <dbReference type="Pfam" id="PF00891"/>
    </source>
</evidence>
<evidence type="ECO:0000256" key="5">
    <source>
        <dbReference type="ARBA" id="ARBA00066355"/>
    </source>
</evidence>
<comment type="catalytic activity">
    <reaction evidence="4">
        <text>a 7-hydroxyisoflavone + S-adenosyl-L-methionine = a 7-methoxyisoflavone + S-adenosyl-L-homocysteine + H(+)</text>
        <dbReference type="Rhea" id="RHEA:17933"/>
        <dbReference type="ChEBI" id="CHEBI:15378"/>
        <dbReference type="ChEBI" id="CHEBI:55465"/>
        <dbReference type="ChEBI" id="CHEBI:57856"/>
        <dbReference type="ChEBI" id="CHEBI:59789"/>
        <dbReference type="ChEBI" id="CHEBI:140356"/>
        <dbReference type="EC" id="2.1.1.150"/>
    </reaction>
</comment>
<dbReference type="SUPFAM" id="SSF53335">
    <property type="entry name" value="S-adenosyl-L-methionine-dependent methyltransferases"/>
    <property type="match status" value="1"/>
</dbReference>
<reference evidence="9" key="1">
    <citation type="submission" date="2020-09" db="EMBL/GenBank/DDBJ databases">
        <title>Genome-Enabled Discovery of Anthraquinone Biosynthesis in Senna tora.</title>
        <authorList>
            <person name="Kang S.-H."/>
            <person name="Pandey R.P."/>
            <person name="Lee C.-M."/>
            <person name="Sim J.-S."/>
            <person name="Jeong J.-T."/>
            <person name="Choi B.-S."/>
            <person name="Jung M."/>
            <person name="Ginzburg D."/>
            <person name="Zhao K."/>
            <person name="Won S.Y."/>
            <person name="Oh T.-J."/>
            <person name="Yu Y."/>
            <person name="Kim N.-H."/>
            <person name="Lee O.R."/>
            <person name="Lee T.-H."/>
            <person name="Bashyal P."/>
            <person name="Kim T.-S."/>
            <person name="Lee W.-H."/>
            <person name="Kawkins C."/>
            <person name="Kim C.-K."/>
            <person name="Kim J.S."/>
            <person name="Ahn B.O."/>
            <person name="Rhee S.Y."/>
            <person name="Sohng J.K."/>
        </authorList>
    </citation>
    <scope>NUCLEOTIDE SEQUENCE</scope>
    <source>
        <tissue evidence="9">Leaf</tissue>
    </source>
</reference>
<feature type="domain" description="O-methyltransferase dimerisation" evidence="8">
    <location>
        <begin position="19"/>
        <end position="98"/>
    </location>
</feature>
<feature type="domain" description="O-methyltransferase C-terminal" evidence="7">
    <location>
        <begin position="122"/>
        <end position="332"/>
    </location>
</feature>
<dbReference type="EC" id="2.1.1.150" evidence="5"/>
<keyword evidence="10" id="KW-1185">Reference proteome</keyword>
<sequence>MESQKAKDMFEGQSQLYGLMFNYISSMALKAAIELGIADIIHSHGQPITLPDLVLALHIDPSKSSFLYRLMRLLVHSGLFVRSKEGYDLTPCSRLLLKHNVPNLSSVVKVTFQPPVSQPFLMLGEWFHNGEVNVNPFESVFGKGFWEYGSENPEFAKLFNEAMVSDSRMMNMVIKDCRDVFEGVNSLVDVGGGVGEFARIISQEFPNMKLTVLDLPHVVSGLEDGQNLKFVGANMLHDSIPSADAILLKLVLHIYNDEECVKVLKKCREAISRKGKEGKVIIIDLVINEKKDMHEHTQTKIYFDLEMMNQTTGGREREETEWEKIFIEAGFSGYKITHIFGLKSLIQVYP</sequence>
<dbReference type="PANTHER" id="PTHR11746">
    <property type="entry name" value="O-METHYLTRANSFERASE"/>
    <property type="match status" value="1"/>
</dbReference>
<dbReference type="PROSITE" id="PS51683">
    <property type="entry name" value="SAM_OMT_II"/>
    <property type="match status" value="1"/>
</dbReference>
<evidence type="ECO:0000313" key="10">
    <source>
        <dbReference type="Proteomes" id="UP000634136"/>
    </source>
</evidence>
<dbReference type="Proteomes" id="UP000634136">
    <property type="component" value="Unassembled WGS sequence"/>
</dbReference>
<name>A0A834T4D1_9FABA</name>
<dbReference type="CDD" id="cd02440">
    <property type="entry name" value="AdoMet_MTases"/>
    <property type="match status" value="1"/>
</dbReference>
<dbReference type="InterPro" id="IPR001077">
    <property type="entry name" value="COMT_C"/>
</dbReference>
<dbReference type="PIRSF" id="PIRSF005739">
    <property type="entry name" value="O-mtase"/>
    <property type="match status" value="1"/>
</dbReference>
<dbReference type="Gene3D" id="1.10.10.10">
    <property type="entry name" value="Winged helix-like DNA-binding domain superfamily/Winged helix DNA-binding domain"/>
    <property type="match status" value="1"/>
</dbReference>
<evidence type="ECO:0000256" key="6">
    <source>
        <dbReference type="PIRSR" id="PIRSR005739-1"/>
    </source>
</evidence>
<dbReference type="InterPro" id="IPR016461">
    <property type="entry name" value="COMT-like"/>
</dbReference>
<dbReference type="GO" id="GO:0009717">
    <property type="term" value="P:isoflavonoid biosynthetic process"/>
    <property type="evidence" value="ECO:0007669"/>
    <property type="project" value="UniProtKB-ARBA"/>
</dbReference>
<dbReference type="OrthoDB" id="2410195at2759"/>
<dbReference type="FunFam" id="3.40.50.150:FF:000057">
    <property type="entry name" value="O-methyltransferase ZRP4"/>
    <property type="match status" value="1"/>
</dbReference>
<evidence type="ECO:0000256" key="4">
    <source>
        <dbReference type="ARBA" id="ARBA00050968"/>
    </source>
</evidence>
<dbReference type="EMBL" id="JAAIUW010000009">
    <property type="protein sequence ID" value="KAF7815499.1"/>
    <property type="molecule type" value="Genomic_DNA"/>
</dbReference>
<dbReference type="InterPro" id="IPR029063">
    <property type="entry name" value="SAM-dependent_MTases_sf"/>
</dbReference>
<dbReference type="FunFam" id="1.10.10.10:FF:000213">
    <property type="entry name" value="Coniferyl alcohol 9-O-methyltransferase"/>
    <property type="match status" value="1"/>
</dbReference>
<accession>A0A834T4D1</accession>
<dbReference type="InterPro" id="IPR012967">
    <property type="entry name" value="COMT_dimerisation"/>
</dbReference>
<evidence type="ECO:0000256" key="1">
    <source>
        <dbReference type="ARBA" id="ARBA00022603"/>
    </source>
</evidence>
<dbReference type="SUPFAM" id="SSF46785">
    <property type="entry name" value="Winged helix' DNA-binding domain"/>
    <property type="match status" value="1"/>
</dbReference>
<protein>
    <recommendedName>
        <fullName evidence="5">isoflavone 7-O-methyltransferase</fullName>
        <ecNumber evidence="5">2.1.1.150</ecNumber>
    </recommendedName>
</protein>
<keyword evidence="3" id="KW-0949">S-adenosyl-L-methionine</keyword>
<dbReference type="Gene3D" id="3.40.50.150">
    <property type="entry name" value="Vaccinia Virus protein VP39"/>
    <property type="match status" value="1"/>
</dbReference>
<dbReference type="InterPro" id="IPR036388">
    <property type="entry name" value="WH-like_DNA-bd_sf"/>
</dbReference>
<proteinExistence type="predicted"/>
<keyword evidence="1 9" id="KW-0489">Methyltransferase</keyword>
<dbReference type="InterPro" id="IPR036390">
    <property type="entry name" value="WH_DNA-bd_sf"/>
</dbReference>
<dbReference type="Pfam" id="PF00891">
    <property type="entry name" value="Methyltransf_2"/>
    <property type="match status" value="1"/>
</dbReference>
<gene>
    <name evidence="9" type="ORF">G2W53_029468</name>
</gene>
<evidence type="ECO:0000259" key="8">
    <source>
        <dbReference type="Pfam" id="PF08100"/>
    </source>
</evidence>